<dbReference type="AlphaFoldDB" id="X1UZ30"/>
<organism evidence="2">
    <name type="scientific">marine sediment metagenome</name>
    <dbReference type="NCBI Taxonomy" id="412755"/>
    <lineage>
        <taxon>unclassified sequences</taxon>
        <taxon>metagenomes</taxon>
        <taxon>ecological metagenomes</taxon>
    </lineage>
</organism>
<dbReference type="InterPro" id="IPR005335">
    <property type="entry name" value="Terminase_ssu"/>
</dbReference>
<evidence type="ECO:0000256" key="1">
    <source>
        <dbReference type="SAM" id="MobiDB-lite"/>
    </source>
</evidence>
<proteinExistence type="predicted"/>
<sequence length="116" mass="13220">MGNKKGNPAWVKGKSGNPEGRPRGQNSLAALYQDANYFIIGRHPRWQRFCFGLMDPPFTRAAAARKAGYSIKSARFIGSRLWKKPVIRAIFKRIHERIDKAIKLREGEYLVPDYSG</sequence>
<dbReference type="EMBL" id="BARW01037103">
    <property type="protein sequence ID" value="GAJ22714.1"/>
    <property type="molecule type" value="Genomic_DNA"/>
</dbReference>
<dbReference type="GO" id="GO:0051276">
    <property type="term" value="P:chromosome organization"/>
    <property type="evidence" value="ECO:0007669"/>
    <property type="project" value="InterPro"/>
</dbReference>
<evidence type="ECO:0008006" key="3">
    <source>
        <dbReference type="Google" id="ProtNLM"/>
    </source>
</evidence>
<evidence type="ECO:0000313" key="2">
    <source>
        <dbReference type="EMBL" id="GAJ22714.1"/>
    </source>
</evidence>
<dbReference type="InterPro" id="IPR038713">
    <property type="entry name" value="Terminase_Gp1_N_sf"/>
</dbReference>
<dbReference type="Pfam" id="PF03592">
    <property type="entry name" value="Terminase_2"/>
    <property type="match status" value="1"/>
</dbReference>
<accession>X1UZ30</accession>
<name>X1UZ30_9ZZZZ</name>
<feature type="non-terminal residue" evidence="2">
    <location>
        <position position="116"/>
    </location>
</feature>
<dbReference type="Gene3D" id="1.10.10.1400">
    <property type="entry name" value="Terminase, small subunit, N-terminal DNA-binding domain, HTH motif"/>
    <property type="match status" value="1"/>
</dbReference>
<protein>
    <recommendedName>
        <fullName evidence="3">DUF5681 domain-containing protein</fullName>
    </recommendedName>
</protein>
<gene>
    <name evidence="2" type="ORF">S12H4_57381</name>
</gene>
<reference evidence="2" key="1">
    <citation type="journal article" date="2014" name="Front. Microbiol.">
        <title>High frequency of phylogenetically diverse reductive dehalogenase-homologous genes in deep subseafloor sedimentary metagenomes.</title>
        <authorList>
            <person name="Kawai M."/>
            <person name="Futagami T."/>
            <person name="Toyoda A."/>
            <person name="Takaki Y."/>
            <person name="Nishi S."/>
            <person name="Hori S."/>
            <person name="Arai W."/>
            <person name="Tsubouchi T."/>
            <person name="Morono Y."/>
            <person name="Uchiyama I."/>
            <person name="Ito T."/>
            <person name="Fujiyama A."/>
            <person name="Inagaki F."/>
            <person name="Takami H."/>
        </authorList>
    </citation>
    <scope>NUCLEOTIDE SEQUENCE</scope>
    <source>
        <strain evidence="2">Expedition CK06-06</strain>
    </source>
</reference>
<feature type="region of interest" description="Disordered" evidence="1">
    <location>
        <begin position="1"/>
        <end position="25"/>
    </location>
</feature>
<comment type="caution">
    <text evidence="2">The sequence shown here is derived from an EMBL/GenBank/DDBJ whole genome shotgun (WGS) entry which is preliminary data.</text>
</comment>